<evidence type="ECO:0000313" key="3">
    <source>
        <dbReference type="Proteomes" id="UP001501509"/>
    </source>
</evidence>
<comment type="caution">
    <text evidence="2">The sequence shown here is derived from an EMBL/GenBank/DDBJ whole genome shotgun (WGS) entry which is preliminary data.</text>
</comment>
<feature type="compositionally biased region" description="Basic and acidic residues" evidence="1">
    <location>
        <begin position="13"/>
        <end position="22"/>
    </location>
</feature>
<dbReference type="EMBL" id="BAAATD010000021">
    <property type="protein sequence ID" value="GAA2636915.1"/>
    <property type="molecule type" value="Genomic_DNA"/>
</dbReference>
<organism evidence="2 3">
    <name type="scientific">Actinomadura fulvescens</name>
    <dbReference type="NCBI Taxonomy" id="46160"/>
    <lineage>
        <taxon>Bacteria</taxon>
        <taxon>Bacillati</taxon>
        <taxon>Actinomycetota</taxon>
        <taxon>Actinomycetes</taxon>
        <taxon>Streptosporangiales</taxon>
        <taxon>Thermomonosporaceae</taxon>
        <taxon>Actinomadura</taxon>
    </lineage>
</organism>
<protein>
    <submittedName>
        <fullName evidence="2">Uncharacterized protein</fullName>
    </submittedName>
</protein>
<keyword evidence="3" id="KW-1185">Reference proteome</keyword>
<accession>A0ABN3QWL1</accession>
<evidence type="ECO:0000313" key="2">
    <source>
        <dbReference type="EMBL" id="GAA2636915.1"/>
    </source>
</evidence>
<reference evidence="2 3" key="1">
    <citation type="journal article" date="2019" name="Int. J. Syst. Evol. Microbiol.">
        <title>The Global Catalogue of Microorganisms (GCM) 10K type strain sequencing project: providing services to taxonomists for standard genome sequencing and annotation.</title>
        <authorList>
            <consortium name="The Broad Institute Genomics Platform"/>
            <consortium name="The Broad Institute Genome Sequencing Center for Infectious Disease"/>
            <person name="Wu L."/>
            <person name="Ma J."/>
        </authorList>
    </citation>
    <scope>NUCLEOTIDE SEQUENCE [LARGE SCALE GENOMIC DNA]</scope>
    <source>
        <strain evidence="2 3">JCM 6833</strain>
    </source>
</reference>
<proteinExistence type="predicted"/>
<dbReference type="Proteomes" id="UP001501509">
    <property type="component" value="Unassembled WGS sequence"/>
</dbReference>
<gene>
    <name evidence="2" type="ORF">GCM10010411_90330</name>
</gene>
<name>A0ABN3QWL1_9ACTN</name>
<feature type="region of interest" description="Disordered" evidence="1">
    <location>
        <begin position="1"/>
        <end position="22"/>
    </location>
</feature>
<evidence type="ECO:0000256" key="1">
    <source>
        <dbReference type="SAM" id="MobiDB-lite"/>
    </source>
</evidence>
<sequence length="66" mass="7304">MPGAANDQAAAHGGEDDSKVEEARYQVVNPTVELAYRARLSLDIDRLRWLWAVPARAQVAEGRGVW</sequence>